<dbReference type="SMART" id="SM00382">
    <property type="entry name" value="AAA"/>
    <property type="match status" value="1"/>
</dbReference>
<dbReference type="GO" id="GO:0016887">
    <property type="term" value="F:ATP hydrolysis activity"/>
    <property type="evidence" value="ECO:0007669"/>
    <property type="project" value="TreeGrafter"/>
</dbReference>
<keyword evidence="2" id="KW-0547">Nucleotide-binding</keyword>
<evidence type="ECO:0000256" key="4">
    <source>
        <dbReference type="SAM" id="Coils"/>
    </source>
</evidence>
<dbReference type="InterPro" id="IPR037257">
    <property type="entry name" value="T2SS_E_N_sf"/>
</dbReference>
<evidence type="ECO:0000256" key="2">
    <source>
        <dbReference type="ARBA" id="ARBA00022741"/>
    </source>
</evidence>
<organism evidence="6 7">
    <name type="scientific">Candidatus Wildermuthbacteria bacterium RIFCSPHIGHO2_02_FULL_45_25</name>
    <dbReference type="NCBI Taxonomy" id="1802450"/>
    <lineage>
        <taxon>Bacteria</taxon>
        <taxon>Candidatus Wildermuthiibacteriota</taxon>
    </lineage>
</organism>
<gene>
    <name evidence="6" type="ORF">A3C04_00455</name>
</gene>
<dbReference type="SUPFAM" id="SSF52540">
    <property type="entry name" value="P-loop containing nucleoside triphosphate hydrolases"/>
    <property type="match status" value="1"/>
</dbReference>
<dbReference type="Proteomes" id="UP000178092">
    <property type="component" value="Unassembled WGS sequence"/>
</dbReference>
<dbReference type="InterPro" id="IPR003593">
    <property type="entry name" value="AAA+_ATPase"/>
</dbReference>
<dbReference type="CDD" id="cd01129">
    <property type="entry name" value="PulE-GspE-like"/>
    <property type="match status" value="1"/>
</dbReference>
<comment type="caution">
    <text evidence="6">The sequence shown here is derived from an EMBL/GenBank/DDBJ whole genome shotgun (WGS) entry which is preliminary data.</text>
</comment>
<sequence>MDILKLLVAKHLLSKEQADQVKTEMETSGDRAEEVLLTKHLIDEELLFQNKAEALNVFYKRINPDEVPLKVLELIPVDSAKYYRMVPVAKEDGSLEIGMVYPEDTQAQEALQFLARGSSFSYRVVLITPTIFDRLMHQYRNLQSEVKKALEELDEELKQQDKKAGVGSRARMGEEGNRIVEEAPVTKMVAVILRNAVEGDASDVHIEPLQDKVRVRFRFLGELHSSLFLPIKIQQAIVARIKILASMKIDETRIPQDGRFSTQVGGRNIDFRVATFPTPFGEKIAIRVLDPKSAFKDFEDLGISGANLARIKKASKRPFGLILVSGPTGSGKSTTLYAVLRSLNKESVNIVSLEDPVEYFIEGVNQSQIHPDIGYDFASGLRQILRQDPNIIMVGEVRDNETAKLVIHAALTGHVVLSTLHTNNSVGVIPRLLDMEVDKYLIPATLVLALAQRLVRRLCDKCKEKKKAEPAIQEMIAREIANFPESAKNTIPPQYQGMKAQDIETYHAVGCKECGSSGFSGRIAVVETLEITEEIAQMALTGAPEAKIAQKAQEQGMTTMRQDGMIKVLDGVTTIEEILRITAE</sequence>
<dbReference type="Gene3D" id="3.30.450.90">
    <property type="match status" value="1"/>
</dbReference>
<dbReference type="Pfam" id="PF00437">
    <property type="entry name" value="T2SSE"/>
    <property type="match status" value="1"/>
</dbReference>
<feature type="coiled-coil region" evidence="4">
    <location>
        <begin position="132"/>
        <end position="163"/>
    </location>
</feature>
<dbReference type="AlphaFoldDB" id="A0A1G2R1F4"/>
<dbReference type="Pfam" id="PF05157">
    <property type="entry name" value="MshEN"/>
    <property type="match status" value="1"/>
</dbReference>
<feature type="domain" description="AAA+ ATPase" evidence="5">
    <location>
        <begin position="318"/>
        <end position="460"/>
    </location>
</feature>
<dbReference type="InterPro" id="IPR007831">
    <property type="entry name" value="T2SS_GspE_N"/>
</dbReference>
<comment type="similarity">
    <text evidence="1">Belongs to the GSP E family.</text>
</comment>
<accession>A0A1G2R1F4</accession>
<evidence type="ECO:0000256" key="1">
    <source>
        <dbReference type="ARBA" id="ARBA00006611"/>
    </source>
</evidence>
<evidence type="ECO:0000313" key="6">
    <source>
        <dbReference type="EMBL" id="OHA66613.1"/>
    </source>
</evidence>
<keyword evidence="3" id="KW-0067">ATP-binding</keyword>
<proteinExistence type="inferred from homology"/>
<dbReference type="GO" id="GO:0005886">
    <property type="term" value="C:plasma membrane"/>
    <property type="evidence" value="ECO:0007669"/>
    <property type="project" value="TreeGrafter"/>
</dbReference>
<dbReference type="PANTHER" id="PTHR30258">
    <property type="entry name" value="TYPE II SECRETION SYSTEM PROTEIN GSPE-RELATED"/>
    <property type="match status" value="1"/>
</dbReference>
<evidence type="ECO:0000313" key="7">
    <source>
        <dbReference type="Proteomes" id="UP000178092"/>
    </source>
</evidence>
<dbReference type="InterPro" id="IPR027417">
    <property type="entry name" value="P-loop_NTPase"/>
</dbReference>
<dbReference type="GO" id="GO:0005524">
    <property type="term" value="F:ATP binding"/>
    <property type="evidence" value="ECO:0007669"/>
    <property type="project" value="UniProtKB-KW"/>
</dbReference>
<dbReference type="Gene3D" id="3.40.50.300">
    <property type="entry name" value="P-loop containing nucleotide triphosphate hydrolases"/>
    <property type="match status" value="1"/>
</dbReference>
<dbReference type="SUPFAM" id="SSF160246">
    <property type="entry name" value="EspE N-terminal domain-like"/>
    <property type="match status" value="1"/>
</dbReference>
<evidence type="ECO:0000256" key="3">
    <source>
        <dbReference type="ARBA" id="ARBA00022840"/>
    </source>
</evidence>
<evidence type="ECO:0000259" key="5">
    <source>
        <dbReference type="SMART" id="SM00382"/>
    </source>
</evidence>
<name>A0A1G2R1F4_9BACT</name>
<dbReference type="Gene3D" id="3.30.300.160">
    <property type="entry name" value="Type II secretion system, protein E, N-terminal domain"/>
    <property type="match status" value="1"/>
</dbReference>
<protein>
    <recommendedName>
        <fullName evidence="5">AAA+ ATPase domain-containing protein</fullName>
    </recommendedName>
</protein>
<dbReference type="EMBL" id="MHTV01000027">
    <property type="protein sequence ID" value="OHA66613.1"/>
    <property type="molecule type" value="Genomic_DNA"/>
</dbReference>
<keyword evidence="4" id="KW-0175">Coiled coil</keyword>
<dbReference type="PANTHER" id="PTHR30258:SF1">
    <property type="entry name" value="PROTEIN TRANSPORT PROTEIN HOFB HOMOLOG"/>
    <property type="match status" value="1"/>
</dbReference>
<dbReference type="InterPro" id="IPR001482">
    <property type="entry name" value="T2SS/T4SS_dom"/>
</dbReference>
<reference evidence="6 7" key="1">
    <citation type="journal article" date="2016" name="Nat. Commun.">
        <title>Thousands of microbial genomes shed light on interconnected biogeochemical processes in an aquifer system.</title>
        <authorList>
            <person name="Anantharaman K."/>
            <person name="Brown C.T."/>
            <person name="Hug L.A."/>
            <person name="Sharon I."/>
            <person name="Castelle C.J."/>
            <person name="Probst A.J."/>
            <person name="Thomas B.C."/>
            <person name="Singh A."/>
            <person name="Wilkins M.J."/>
            <person name="Karaoz U."/>
            <person name="Brodie E.L."/>
            <person name="Williams K.H."/>
            <person name="Hubbard S.S."/>
            <person name="Banfield J.F."/>
        </authorList>
    </citation>
    <scope>NUCLEOTIDE SEQUENCE [LARGE SCALE GENOMIC DNA]</scope>
</reference>